<dbReference type="Proteomes" id="UP001215598">
    <property type="component" value="Unassembled WGS sequence"/>
</dbReference>
<keyword evidence="4" id="KW-1185">Reference proteome</keyword>
<dbReference type="Gene3D" id="1.20.1280.50">
    <property type="match status" value="1"/>
</dbReference>
<proteinExistence type="predicted"/>
<evidence type="ECO:0000256" key="1">
    <source>
        <dbReference type="SAM" id="Coils"/>
    </source>
</evidence>
<dbReference type="AlphaFoldDB" id="A0AAD7IL35"/>
<gene>
    <name evidence="3" type="ORF">B0H16DRAFT_1857427</name>
</gene>
<dbReference type="InterPro" id="IPR001810">
    <property type="entry name" value="F-box_dom"/>
</dbReference>
<protein>
    <recommendedName>
        <fullName evidence="2">F-box domain-containing protein</fullName>
    </recommendedName>
</protein>
<name>A0AAD7IL35_9AGAR</name>
<feature type="coiled-coil region" evidence="1">
    <location>
        <begin position="42"/>
        <end position="76"/>
    </location>
</feature>
<evidence type="ECO:0000259" key="2">
    <source>
        <dbReference type="Pfam" id="PF12937"/>
    </source>
</evidence>
<feature type="domain" description="F-box" evidence="2">
    <location>
        <begin position="89"/>
        <end position="149"/>
    </location>
</feature>
<comment type="caution">
    <text evidence="3">The sequence shown here is derived from an EMBL/GenBank/DDBJ whole genome shotgun (WGS) entry which is preliminary data.</text>
</comment>
<keyword evidence="1" id="KW-0175">Coiled coil</keyword>
<accession>A0AAD7IL35</accession>
<organism evidence="3 4">
    <name type="scientific">Mycena metata</name>
    <dbReference type="NCBI Taxonomy" id="1033252"/>
    <lineage>
        <taxon>Eukaryota</taxon>
        <taxon>Fungi</taxon>
        <taxon>Dikarya</taxon>
        <taxon>Basidiomycota</taxon>
        <taxon>Agaricomycotina</taxon>
        <taxon>Agaricomycetes</taxon>
        <taxon>Agaricomycetidae</taxon>
        <taxon>Agaricales</taxon>
        <taxon>Marasmiineae</taxon>
        <taxon>Mycenaceae</taxon>
        <taxon>Mycena</taxon>
    </lineage>
</organism>
<evidence type="ECO:0000313" key="4">
    <source>
        <dbReference type="Proteomes" id="UP001215598"/>
    </source>
</evidence>
<evidence type="ECO:0000313" key="3">
    <source>
        <dbReference type="EMBL" id="KAJ7744641.1"/>
    </source>
</evidence>
<sequence length="488" mass="54419">MSEAFKESYLIPSPSKISELREIIRSHSPPSATLLSRSENVVDNGSLELARYTTEIQTLEETLAKLKSERALLESYAHECRSIFSPARRLPTELLVEIFDLCSPDFNSVNTVEQEENRLAKTYLFHISRVCYRWHDIIMNSPKLWSTITVDTGLWHESAISSATLLASSLKRGADFPLTLKAGINPRHLSHQSVLELLAQHSRRWKTVCLWLYPSHLTFLAHARGNIPVLETLILHSTHPDNVEPTAEVFTAAPRLKMAKIFGFGPSFPSLPWGQLLQLTIGNGQCHTLSLKMLPLLSTEARCTLALFPAKLKLPLNLPFVTSGIASLDIGFNGERNKTDDLRAGEALGEIFHTLSLPSLRHLSIFGAHGGPPPVWNVLRFLDFASRSMLCNTLRSFKVHSIITDVEILDSFRVLPLLEELQIADADKEHTVITDRLLQQLTWQVGPGEPHSTSPGSRLAHTGDFSEESFLEFASSRIVAGRSGCWAI</sequence>
<dbReference type="Pfam" id="PF12937">
    <property type="entry name" value="F-box-like"/>
    <property type="match status" value="1"/>
</dbReference>
<dbReference type="EMBL" id="JARKIB010000086">
    <property type="protein sequence ID" value="KAJ7744641.1"/>
    <property type="molecule type" value="Genomic_DNA"/>
</dbReference>
<reference evidence="3" key="1">
    <citation type="submission" date="2023-03" db="EMBL/GenBank/DDBJ databases">
        <title>Massive genome expansion in bonnet fungi (Mycena s.s.) driven by repeated elements and novel gene families across ecological guilds.</title>
        <authorList>
            <consortium name="Lawrence Berkeley National Laboratory"/>
            <person name="Harder C.B."/>
            <person name="Miyauchi S."/>
            <person name="Viragh M."/>
            <person name="Kuo A."/>
            <person name="Thoen E."/>
            <person name="Andreopoulos B."/>
            <person name="Lu D."/>
            <person name="Skrede I."/>
            <person name="Drula E."/>
            <person name="Henrissat B."/>
            <person name="Morin E."/>
            <person name="Kohler A."/>
            <person name="Barry K."/>
            <person name="LaButti K."/>
            <person name="Morin E."/>
            <person name="Salamov A."/>
            <person name="Lipzen A."/>
            <person name="Mereny Z."/>
            <person name="Hegedus B."/>
            <person name="Baldrian P."/>
            <person name="Stursova M."/>
            <person name="Weitz H."/>
            <person name="Taylor A."/>
            <person name="Grigoriev I.V."/>
            <person name="Nagy L.G."/>
            <person name="Martin F."/>
            <person name="Kauserud H."/>
        </authorList>
    </citation>
    <scope>NUCLEOTIDE SEQUENCE</scope>
    <source>
        <strain evidence="3">CBHHK182m</strain>
    </source>
</reference>